<reference evidence="2 3" key="1">
    <citation type="journal article" date="2017" name="Genome Announc.">
        <title>Genome sequence of the saprophytic ascomycete Epicoccum nigrum ICMP 19927 strain isolated from New Zealand.</title>
        <authorList>
            <person name="Fokin M."/>
            <person name="Fleetwood D."/>
            <person name="Weir B.S."/>
            <person name="Villas-Boas S.G."/>
        </authorList>
    </citation>
    <scope>NUCLEOTIDE SEQUENCE [LARGE SCALE GENOMIC DNA]</scope>
    <source>
        <strain evidence="2 3">ICMP 19927</strain>
    </source>
</reference>
<feature type="compositionally biased region" description="Polar residues" evidence="1">
    <location>
        <begin position="123"/>
        <end position="152"/>
    </location>
</feature>
<dbReference type="AlphaFoldDB" id="A0A1Y2MBR1"/>
<dbReference type="Proteomes" id="UP000193240">
    <property type="component" value="Unassembled WGS sequence"/>
</dbReference>
<keyword evidence="3" id="KW-1185">Reference proteome</keyword>
<accession>A0A1Y2MBR1</accession>
<proteinExistence type="predicted"/>
<name>A0A1Y2MBR1_EPING</name>
<gene>
    <name evidence="2" type="ORF">B5807_00169</name>
</gene>
<feature type="compositionally biased region" description="Polar residues" evidence="1">
    <location>
        <begin position="161"/>
        <end position="173"/>
    </location>
</feature>
<feature type="compositionally biased region" description="Basic residues" evidence="1">
    <location>
        <begin position="184"/>
        <end position="193"/>
    </location>
</feature>
<feature type="compositionally biased region" description="Polar residues" evidence="1">
    <location>
        <begin position="92"/>
        <end position="107"/>
    </location>
</feature>
<protein>
    <submittedName>
        <fullName evidence="2">Uncharacterized protein</fullName>
    </submittedName>
</protein>
<evidence type="ECO:0000313" key="2">
    <source>
        <dbReference type="EMBL" id="OSS53432.1"/>
    </source>
</evidence>
<sequence>MSSYSSARSEQLHPGYQPQSQQQRARSYSNPPYPITPGSAPYPRKQDSGYFPPPPSASIQQAPPTSNPISIPVSNRKRSSSDFVHGYASLPSHPSASFSYSNSHPTQPLQPIPQDRPIPGSYQYPSQQQHGIASSSPGYENQGRRSFSSQYGHDSRRSYESADSYQSAHSQPSPDYYVRQTYPGHHHDHHHHAGRENLGHGHGHANAKAHAPGPPKDYGDWDESEVSKYHKDQALERRPTIGGSLMSLVKKFGGSERH</sequence>
<organism evidence="2 3">
    <name type="scientific">Epicoccum nigrum</name>
    <name type="common">Soil fungus</name>
    <name type="synonym">Epicoccum purpurascens</name>
    <dbReference type="NCBI Taxonomy" id="105696"/>
    <lineage>
        <taxon>Eukaryota</taxon>
        <taxon>Fungi</taxon>
        <taxon>Dikarya</taxon>
        <taxon>Ascomycota</taxon>
        <taxon>Pezizomycotina</taxon>
        <taxon>Dothideomycetes</taxon>
        <taxon>Pleosporomycetidae</taxon>
        <taxon>Pleosporales</taxon>
        <taxon>Pleosporineae</taxon>
        <taxon>Didymellaceae</taxon>
        <taxon>Epicoccum</taxon>
    </lineage>
</organism>
<dbReference type="OMA" id="HANAKAH"/>
<dbReference type="InParanoid" id="A0A1Y2MBR1"/>
<evidence type="ECO:0000313" key="3">
    <source>
        <dbReference type="Proteomes" id="UP000193240"/>
    </source>
</evidence>
<feature type="region of interest" description="Disordered" evidence="1">
    <location>
        <begin position="1"/>
        <end position="245"/>
    </location>
</feature>
<feature type="compositionally biased region" description="Basic and acidic residues" evidence="1">
    <location>
        <begin position="225"/>
        <end position="239"/>
    </location>
</feature>
<dbReference type="EMBL" id="KZ107838">
    <property type="protein sequence ID" value="OSS53432.1"/>
    <property type="molecule type" value="Genomic_DNA"/>
</dbReference>
<evidence type="ECO:0000256" key="1">
    <source>
        <dbReference type="SAM" id="MobiDB-lite"/>
    </source>
</evidence>
<feature type="compositionally biased region" description="Polar residues" evidence="1">
    <location>
        <begin position="17"/>
        <end position="30"/>
    </location>
</feature>